<dbReference type="Proteomes" id="UP000298030">
    <property type="component" value="Unassembled WGS sequence"/>
</dbReference>
<reference evidence="3 4" key="1">
    <citation type="journal article" date="2019" name="Nat. Ecol. Evol.">
        <title>Megaphylogeny resolves global patterns of mushroom evolution.</title>
        <authorList>
            <person name="Varga T."/>
            <person name="Krizsan K."/>
            <person name="Foldi C."/>
            <person name="Dima B."/>
            <person name="Sanchez-Garcia M."/>
            <person name="Sanchez-Ramirez S."/>
            <person name="Szollosi G.J."/>
            <person name="Szarkandi J.G."/>
            <person name="Papp V."/>
            <person name="Albert L."/>
            <person name="Andreopoulos W."/>
            <person name="Angelini C."/>
            <person name="Antonin V."/>
            <person name="Barry K.W."/>
            <person name="Bougher N.L."/>
            <person name="Buchanan P."/>
            <person name="Buyck B."/>
            <person name="Bense V."/>
            <person name="Catcheside P."/>
            <person name="Chovatia M."/>
            <person name="Cooper J."/>
            <person name="Damon W."/>
            <person name="Desjardin D."/>
            <person name="Finy P."/>
            <person name="Geml J."/>
            <person name="Haridas S."/>
            <person name="Hughes K."/>
            <person name="Justo A."/>
            <person name="Karasinski D."/>
            <person name="Kautmanova I."/>
            <person name="Kiss B."/>
            <person name="Kocsube S."/>
            <person name="Kotiranta H."/>
            <person name="LaButti K.M."/>
            <person name="Lechner B.E."/>
            <person name="Liimatainen K."/>
            <person name="Lipzen A."/>
            <person name="Lukacs Z."/>
            <person name="Mihaltcheva S."/>
            <person name="Morgado L.N."/>
            <person name="Niskanen T."/>
            <person name="Noordeloos M.E."/>
            <person name="Ohm R.A."/>
            <person name="Ortiz-Santana B."/>
            <person name="Ovrebo C."/>
            <person name="Racz N."/>
            <person name="Riley R."/>
            <person name="Savchenko A."/>
            <person name="Shiryaev A."/>
            <person name="Soop K."/>
            <person name="Spirin V."/>
            <person name="Szebenyi C."/>
            <person name="Tomsovsky M."/>
            <person name="Tulloss R.E."/>
            <person name="Uehling J."/>
            <person name="Grigoriev I.V."/>
            <person name="Vagvolgyi C."/>
            <person name="Papp T."/>
            <person name="Martin F.M."/>
            <person name="Miettinen O."/>
            <person name="Hibbett D.S."/>
            <person name="Nagy L.G."/>
        </authorList>
    </citation>
    <scope>NUCLEOTIDE SEQUENCE [LARGE SCALE GENOMIC DNA]</scope>
    <source>
        <strain evidence="3 4">FP101781</strain>
    </source>
</reference>
<comment type="caution">
    <text evidence="3">The sequence shown here is derived from an EMBL/GenBank/DDBJ whole genome shotgun (WGS) entry which is preliminary data.</text>
</comment>
<proteinExistence type="predicted"/>
<organism evidence="3 4">
    <name type="scientific">Coprinellus micaceus</name>
    <name type="common">Glistening ink-cap mushroom</name>
    <name type="synonym">Coprinus micaceus</name>
    <dbReference type="NCBI Taxonomy" id="71717"/>
    <lineage>
        <taxon>Eukaryota</taxon>
        <taxon>Fungi</taxon>
        <taxon>Dikarya</taxon>
        <taxon>Basidiomycota</taxon>
        <taxon>Agaricomycotina</taxon>
        <taxon>Agaricomycetes</taxon>
        <taxon>Agaricomycetidae</taxon>
        <taxon>Agaricales</taxon>
        <taxon>Agaricineae</taxon>
        <taxon>Psathyrellaceae</taxon>
        <taxon>Coprinellus</taxon>
    </lineage>
</organism>
<evidence type="ECO:0000259" key="2">
    <source>
        <dbReference type="PROSITE" id="PS00028"/>
    </source>
</evidence>
<feature type="compositionally biased region" description="Basic residues" evidence="1">
    <location>
        <begin position="94"/>
        <end position="112"/>
    </location>
</feature>
<sequence>MSQERCSRKILPEAEVLVQCSRAAETPSIALAHRTEHHAVQPTVVYLVDRSPGFGCSHCPARFPTAWKVMTHARSKHRAAQNATPSNSEEEKTRKKAEKRARKVERRARKAEKKPGNKEKRKRNRNREEAAGQENKNERRVLVRWSTTRGARIAPVSPTFSCYDCGAWTSSPSAIQAHCIIAKHTVAWPCAPLMAFSYGRHALERHTAFSRGRRLVTWSQPFGRKWRLRNHRNSQ</sequence>
<feature type="region of interest" description="Disordered" evidence="1">
    <location>
        <begin position="74"/>
        <end position="140"/>
    </location>
</feature>
<evidence type="ECO:0000313" key="4">
    <source>
        <dbReference type="Proteomes" id="UP000298030"/>
    </source>
</evidence>
<dbReference type="InterPro" id="IPR013087">
    <property type="entry name" value="Znf_C2H2_type"/>
</dbReference>
<dbReference type="SMART" id="SM00355">
    <property type="entry name" value="ZnF_C2H2"/>
    <property type="match status" value="2"/>
</dbReference>
<evidence type="ECO:0000256" key="1">
    <source>
        <dbReference type="SAM" id="MobiDB-lite"/>
    </source>
</evidence>
<name>A0A4Y7T588_COPMI</name>
<keyword evidence="4" id="KW-1185">Reference proteome</keyword>
<dbReference type="PROSITE" id="PS00028">
    <property type="entry name" value="ZINC_FINGER_C2H2_1"/>
    <property type="match status" value="1"/>
</dbReference>
<evidence type="ECO:0000313" key="3">
    <source>
        <dbReference type="EMBL" id="TEB29290.1"/>
    </source>
</evidence>
<dbReference type="EMBL" id="QPFP01000028">
    <property type="protein sequence ID" value="TEB29290.1"/>
    <property type="molecule type" value="Genomic_DNA"/>
</dbReference>
<protein>
    <recommendedName>
        <fullName evidence="2">C2H2-type domain-containing protein</fullName>
    </recommendedName>
</protein>
<dbReference type="AlphaFoldDB" id="A0A4Y7T588"/>
<accession>A0A4Y7T588</accession>
<feature type="compositionally biased region" description="Basic and acidic residues" evidence="1">
    <location>
        <begin position="126"/>
        <end position="140"/>
    </location>
</feature>
<gene>
    <name evidence="3" type="ORF">FA13DRAFT_672668</name>
</gene>
<feature type="domain" description="C2H2-type" evidence="2">
    <location>
        <begin position="56"/>
        <end position="77"/>
    </location>
</feature>